<gene>
    <name evidence="6" type="ORF">G443_003023</name>
</gene>
<keyword evidence="7" id="KW-1185">Reference proteome</keyword>
<dbReference type="InterPro" id="IPR036505">
    <property type="entry name" value="Amidase/PGRP_sf"/>
</dbReference>
<evidence type="ECO:0000256" key="2">
    <source>
        <dbReference type="ARBA" id="ARBA00011901"/>
    </source>
</evidence>
<comment type="caution">
    <text evidence="6">The sequence shown here is derived from an EMBL/GenBank/DDBJ whole genome shotgun (WGS) entry which is preliminary data.</text>
</comment>
<proteinExistence type="predicted"/>
<name>A0ABT1JJR3_ACTCY</name>
<reference evidence="6 7" key="1">
    <citation type="submission" date="2022-06" db="EMBL/GenBank/DDBJ databases">
        <title>Genomic Encyclopedia of Type Strains, Phase I: the one thousand microbial genomes (KMG-I) project.</title>
        <authorList>
            <person name="Kyrpides N."/>
        </authorList>
    </citation>
    <scope>NUCLEOTIDE SEQUENCE [LARGE SCALE GENOMIC DNA]</scope>
    <source>
        <strain evidence="6 7">DSM 43889</strain>
    </source>
</reference>
<evidence type="ECO:0000313" key="7">
    <source>
        <dbReference type="Proteomes" id="UP000791080"/>
    </source>
</evidence>
<sequence>MAHATWLADVLRERGLRVHEEAGWKERGHGGLGEIRGVMLHHTAGPAEGNYPSLAVVRDGTSALTGPLAQLGLARDGTWIVIAAGLAYHAGRGGPWRDVPVDTGNEHLLGVEAESVGTRRDWTEAQLDSYPRGVAALLTHVGLGVERTIAHKEWAPGRKNDPAHWPGDMRAFRDTVAGHLGA</sequence>
<feature type="domain" description="N-acetylmuramoyl-L-alanine amidase" evidence="5">
    <location>
        <begin position="24"/>
        <end position="163"/>
    </location>
</feature>
<dbReference type="PANTHER" id="PTHR30417:SF1">
    <property type="entry name" value="N-ACETYLMURAMOYL-L-ALANINE AMIDASE AMID"/>
    <property type="match status" value="1"/>
</dbReference>
<accession>A0ABT1JJR3</accession>
<dbReference type="EMBL" id="AUBJ02000001">
    <property type="protein sequence ID" value="MCP2332753.1"/>
    <property type="molecule type" value="Genomic_DNA"/>
</dbReference>
<dbReference type="RefSeq" id="WP_030104654.1">
    <property type="nucleotide sequence ID" value="NZ_AUBJ02000001.1"/>
</dbReference>
<evidence type="ECO:0000313" key="6">
    <source>
        <dbReference type="EMBL" id="MCP2332753.1"/>
    </source>
</evidence>
<evidence type="ECO:0000256" key="1">
    <source>
        <dbReference type="ARBA" id="ARBA00001561"/>
    </source>
</evidence>
<dbReference type="EC" id="3.5.1.28" evidence="2"/>
<dbReference type="InterPro" id="IPR002502">
    <property type="entry name" value="Amidase_domain"/>
</dbReference>
<dbReference type="Proteomes" id="UP000791080">
    <property type="component" value="Unassembled WGS sequence"/>
</dbReference>
<dbReference type="PANTHER" id="PTHR30417">
    <property type="entry name" value="N-ACETYLMURAMOYL-L-ALANINE AMIDASE AMID"/>
    <property type="match status" value="1"/>
</dbReference>
<keyword evidence="3" id="KW-0378">Hydrolase</keyword>
<organism evidence="6 7">
    <name type="scientific">Actinoalloteichus caeruleus DSM 43889</name>
    <dbReference type="NCBI Taxonomy" id="1120930"/>
    <lineage>
        <taxon>Bacteria</taxon>
        <taxon>Bacillati</taxon>
        <taxon>Actinomycetota</taxon>
        <taxon>Actinomycetes</taxon>
        <taxon>Pseudonocardiales</taxon>
        <taxon>Pseudonocardiaceae</taxon>
        <taxon>Actinoalloteichus</taxon>
        <taxon>Actinoalloteichus cyanogriseus</taxon>
    </lineage>
</organism>
<dbReference type="Gene3D" id="3.40.80.10">
    <property type="entry name" value="Peptidoglycan recognition protein-like"/>
    <property type="match status" value="1"/>
</dbReference>
<evidence type="ECO:0000256" key="3">
    <source>
        <dbReference type="ARBA" id="ARBA00022801"/>
    </source>
</evidence>
<dbReference type="Pfam" id="PF01510">
    <property type="entry name" value="Amidase_2"/>
    <property type="match status" value="1"/>
</dbReference>
<comment type="catalytic activity">
    <reaction evidence="1">
        <text>Hydrolyzes the link between N-acetylmuramoyl residues and L-amino acid residues in certain cell-wall glycopeptides.</text>
        <dbReference type="EC" id="3.5.1.28"/>
    </reaction>
</comment>
<evidence type="ECO:0000256" key="4">
    <source>
        <dbReference type="ARBA" id="ARBA00023316"/>
    </source>
</evidence>
<evidence type="ECO:0000259" key="5">
    <source>
        <dbReference type="SMART" id="SM00644"/>
    </source>
</evidence>
<dbReference type="InterPro" id="IPR051206">
    <property type="entry name" value="NAMLAA_amidase_2"/>
</dbReference>
<dbReference type="SMART" id="SM00644">
    <property type="entry name" value="Ami_2"/>
    <property type="match status" value="1"/>
</dbReference>
<protein>
    <recommendedName>
        <fullName evidence="2">N-acetylmuramoyl-L-alanine amidase</fullName>
        <ecNumber evidence="2">3.5.1.28</ecNumber>
    </recommendedName>
</protein>
<dbReference type="SUPFAM" id="SSF55846">
    <property type="entry name" value="N-acetylmuramoyl-L-alanine amidase-like"/>
    <property type="match status" value="1"/>
</dbReference>
<keyword evidence="4" id="KW-0961">Cell wall biogenesis/degradation</keyword>